<dbReference type="RefSeq" id="WP_071087107.1">
    <property type="nucleotide sequence ID" value="NZ_MBLM01000131.1"/>
</dbReference>
<dbReference type="SUPFAM" id="SSF51569">
    <property type="entry name" value="Aldolase"/>
    <property type="match status" value="1"/>
</dbReference>
<dbReference type="EMBL" id="MBLM01000131">
    <property type="protein sequence ID" value="OHV33528.1"/>
    <property type="molecule type" value="Genomic_DNA"/>
</dbReference>
<evidence type="ECO:0000256" key="3">
    <source>
        <dbReference type="RuleBase" id="RU367143"/>
    </source>
</evidence>
<dbReference type="PANTHER" id="PTHR42880:SF1">
    <property type="entry name" value="ISOPROPYLMALATE_HOMOCITRATE_CITRAMALATE SYNTHASE FAMILY PROTEIN"/>
    <property type="match status" value="1"/>
</dbReference>
<dbReference type="GO" id="GO:0019752">
    <property type="term" value="P:carboxylic acid metabolic process"/>
    <property type="evidence" value="ECO:0007669"/>
    <property type="project" value="UniProtKB-UniRule"/>
</dbReference>
<dbReference type="InterPro" id="IPR013785">
    <property type="entry name" value="Aldolase_TIM"/>
</dbReference>
<gene>
    <name evidence="6" type="ORF">CC117_22890</name>
</gene>
<dbReference type="InterPro" id="IPR054691">
    <property type="entry name" value="LeuA/HCS_post-cat"/>
</dbReference>
<evidence type="ECO:0000256" key="2">
    <source>
        <dbReference type="RuleBase" id="RU003523"/>
    </source>
</evidence>
<dbReference type="Gene3D" id="3.20.20.70">
    <property type="entry name" value="Aldolase class I"/>
    <property type="match status" value="1"/>
</dbReference>
<evidence type="ECO:0000313" key="6">
    <source>
        <dbReference type="EMBL" id="OHV33528.1"/>
    </source>
</evidence>
<comment type="caution">
    <text evidence="6">The sequence shown here is derived from an EMBL/GenBank/DDBJ whole genome shotgun (WGS) entry which is preliminary data.</text>
</comment>
<sequence>MTSDRPSHPREPQSAPLVRFCDTTLRDGEQTPGVAFTAQEKIAIALALDAAGVHQIEAGIPAMGPGEVEVMRRIVDMVPRAGVVAWCRADRRDIDAAVSSGVPAAHLTIPASDLHLHTKLGKDRAWARARARDCVAAAVDRGLRVSVGFEDASRADDAFVTDLAGELRELGVIRFRWADTVGVANPIDLHARLRALLDAVPGDWEIHAHDDFGLATANTIAAVQAGFTWVSTTVAGLGERAGNAPMEEVAMALRHLLRLPLDLDPAAFRPLARLVADAARRPVPAGKAVVGEAVFDHESGIHVHGVLRAPATYEPFDPAEVGASRRLVLGKHSGRAAVRHAMDRDGIDAPDEDLEPIVGLVRDHATAHKQPLSSEELRTLARRVATQRLTPAGSRPAASRPAGSASSPVRGPGGNWR</sequence>
<dbReference type="InterPro" id="IPR013477">
    <property type="entry name" value="NifV/FrbC"/>
</dbReference>
<dbReference type="Pfam" id="PF00682">
    <property type="entry name" value="HMGL-like"/>
    <property type="match status" value="1"/>
</dbReference>
<feature type="compositionally biased region" description="Low complexity" evidence="4">
    <location>
        <begin position="391"/>
        <end position="408"/>
    </location>
</feature>
<comment type="function">
    <text evidence="3">This protein is a Fe-Mo-cofactor biosynthetic component.</text>
</comment>
<protein>
    <recommendedName>
        <fullName evidence="3">Homocitrate synthase</fullName>
        <ecNumber evidence="3">2.3.3.14</ecNumber>
    </recommendedName>
</protein>
<dbReference type="PROSITE" id="PS50991">
    <property type="entry name" value="PYR_CT"/>
    <property type="match status" value="1"/>
</dbReference>
<evidence type="ECO:0000256" key="4">
    <source>
        <dbReference type="SAM" id="MobiDB-lite"/>
    </source>
</evidence>
<dbReference type="InterPro" id="IPR000891">
    <property type="entry name" value="PYR_CT"/>
</dbReference>
<keyword evidence="3" id="KW-0535">Nitrogen fixation</keyword>
<organism evidence="6 7">
    <name type="scientific">Parafrankia colletiae</name>
    <dbReference type="NCBI Taxonomy" id="573497"/>
    <lineage>
        <taxon>Bacteria</taxon>
        <taxon>Bacillati</taxon>
        <taxon>Actinomycetota</taxon>
        <taxon>Actinomycetes</taxon>
        <taxon>Frankiales</taxon>
        <taxon>Frankiaceae</taxon>
        <taxon>Parafrankia</taxon>
    </lineage>
</organism>
<dbReference type="InterPro" id="IPR002034">
    <property type="entry name" value="AIPM/Hcit_synth_CS"/>
</dbReference>
<dbReference type="Pfam" id="PF22617">
    <property type="entry name" value="HCS_D2"/>
    <property type="match status" value="1"/>
</dbReference>
<reference evidence="7" key="1">
    <citation type="submission" date="2016-07" db="EMBL/GenBank/DDBJ databases">
        <title>Sequence Frankia sp. strain CcI1.17.</title>
        <authorList>
            <person name="Ghodhbane-Gtari F."/>
            <person name="Swanson E."/>
            <person name="Gueddou A."/>
            <person name="Morris K."/>
            <person name="Hezbri K."/>
            <person name="Ktari A."/>
            <person name="Nouioui I."/>
            <person name="Abebe-Akele F."/>
            <person name="Simpson S."/>
            <person name="Thomas K."/>
            <person name="Gtari M."/>
            <person name="Tisa L.S."/>
            <person name="Hurst S."/>
        </authorList>
    </citation>
    <scope>NUCLEOTIDE SEQUENCE [LARGE SCALE GENOMIC DNA]</scope>
    <source>
        <strain evidence="7">Cc1.17</strain>
    </source>
</reference>
<feature type="domain" description="Pyruvate carboxyltransferase" evidence="5">
    <location>
        <begin position="18"/>
        <end position="267"/>
    </location>
</feature>
<evidence type="ECO:0000259" key="5">
    <source>
        <dbReference type="PROSITE" id="PS50991"/>
    </source>
</evidence>
<evidence type="ECO:0000313" key="7">
    <source>
        <dbReference type="Proteomes" id="UP000179627"/>
    </source>
</evidence>
<feature type="region of interest" description="Disordered" evidence="4">
    <location>
        <begin position="384"/>
        <end position="417"/>
    </location>
</feature>
<name>A0A1S1QFE3_9ACTN</name>
<dbReference type="Gene3D" id="1.10.238.260">
    <property type="match status" value="1"/>
</dbReference>
<evidence type="ECO:0000256" key="1">
    <source>
        <dbReference type="ARBA" id="ARBA00022679"/>
    </source>
</evidence>
<dbReference type="Proteomes" id="UP000179627">
    <property type="component" value="Unassembled WGS sequence"/>
</dbReference>
<dbReference type="GO" id="GO:0009399">
    <property type="term" value="P:nitrogen fixation"/>
    <property type="evidence" value="ECO:0007669"/>
    <property type="project" value="UniProtKB-UniRule"/>
</dbReference>
<dbReference type="PANTHER" id="PTHR42880">
    <property type="entry name" value="HOMOCITRATE SYNTHASE"/>
    <property type="match status" value="1"/>
</dbReference>
<comment type="catalytic activity">
    <reaction evidence="3">
        <text>acetyl-CoA + 2-oxoglutarate + H2O = (2R)-homocitrate + CoA + H(+)</text>
        <dbReference type="Rhea" id="RHEA:12929"/>
        <dbReference type="ChEBI" id="CHEBI:15377"/>
        <dbReference type="ChEBI" id="CHEBI:15378"/>
        <dbReference type="ChEBI" id="CHEBI:16810"/>
        <dbReference type="ChEBI" id="CHEBI:57287"/>
        <dbReference type="ChEBI" id="CHEBI:57288"/>
        <dbReference type="ChEBI" id="CHEBI:58884"/>
        <dbReference type="EC" id="2.3.3.14"/>
    </reaction>
</comment>
<dbReference type="AlphaFoldDB" id="A0A1S1QFE3"/>
<comment type="similarity">
    <text evidence="2">Belongs to the alpha-IPM synthase/homocitrate synthase family.</text>
</comment>
<dbReference type="NCBIfam" id="TIGR02660">
    <property type="entry name" value="nifV_homocitr"/>
    <property type="match status" value="1"/>
</dbReference>
<dbReference type="EC" id="2.3.3.14" evidence="3"/>
<proteinExistence type="inferred from homology"/>
<dbReference type="GO" id="GO:0004410">
    <property type="term" value="F:homocitrate synthase activity"/>
    <property type="evidence" value="ECO:0007669"/>
    <property type="project" value="UniProtKB-UniRule"/>
</dbReference>
<keyword evidence="1 2" id="KW-0808">Transferase</keyword>
<accession>A0A1S1QFE3</accession>
<keyword evidence="7" id="KW-1185">Reference proteome</keyword>
<dbReference type="PROSITE" id="PS00815">
    <property type="entry name" value="AIPM_HOMOCIT_SYNTH_1"/>
    <property type="match status" value="1"/>
</dbReference>